<dbReference type="GO" id="GO:0004674">
    <property type="term" value="F:protein serine/threonine kinase activity"/>
    <property type="evidence" value="ECO:0007669"/>
    <property type="project" value="UniProtKB-KW"/>
</dbReference>
<feature type="region of interest" description="Disordered" evidence="10">
    <location>
        <begin position="388"/>
        <end position="463"/>
    </location>
</feature>
<dbReference type="Proteomes" id="UP000030747">
    <property type="component" value="Unassembled WGS sequence"/>
</dbReference>
<feature type="compositionally biased region" description="Basic and acidic residues" evidence="10">
    <location>
        <begin position="409"/>
        <end position="424"/>
    </location>
</feature>
<evidence type="ECO:0000256" key="10">
    <source>
        <dbReference type="SAM" id="MobiDB-lite"/>
    </source>
</evidence>
<evidence type="ECO:0000256" key="6">
    <source>
        <dbReference type="ARBA" id="ARBA00022840"/>
    </source>
</evidence>
<name>U6KNR0_EIMTE</name>
<keyword evidence="13" id="KW-1185">Reference proteome</keyword>
<feature type="domain" description="Protein kinase" evidence="11">
    <location>
        <begin position="36"/>
        <end position="322"/>
    </location>
</feature>
<feature type="compositionally biased region" description="Low complexity" evidence="10">
    <location>
        <begin position="425"/>
        <end position="463"/>
    </location>
</feature>
<feature type="binding site" evidence="9">
    <location>
        <position position="65"/>
    </location>
    <ligand>
        <name>ATP</name>
        <dbReference type="ChEBI" id="CHEBI:30616"/>
    </ligand>
</feature>
<dbReference type="InterPro" id="IPR008271">
    <property type="entry name" value="Ser/Thr_kinase_AS"/>
</dbReference>
<dbReference type="GO" id="GO:0035556">
    <property type="term" value="P:intracellular signal transduction"/>
    <property type="evidence" value="ECO:0007669"/>
    <property type="project" value="TreeGrafter"/>
</dbReference>
<keyword evidence="3" id="KW-0808">Transferase</keyword>
<dbReference type="Pfam" id="PF00069">
    <property type="entry name" value="Pkinase"/>
    <property type="match status" value="1"/>
</dbReference>
<evidence type="ECO:0000256" key="8">
    <source>
        <dbReference type="ARBA" id="ARBA00048679"/>
    </source>
</evidence>
<feature type="compositionally biased region" description="Basic and acidic residues" evidence="10">
    <location>
        <begin position="388"/>
        <end position="399"/>
    </location>
</feature>
<dbReference type="SMART" id="SM00220">
    <property type="entry name" value="S_TKc"/>
    <property type="match status" value="1"/>
</dbReference>
<evidence type="ECO:0000256" key="7">
    <source>
        <dbReference type="ARBA" id="ARBA00047899"/>
    </source>
</evidence>
<evidence type="ECO:0000259" key="11">
    <source>
        <dbReference type="PROSITE" id="PS50011"/>
    </source>
</evidence>
<dbReference type="InterPro" id="IPR017441">
    <property type="entry name" value="Protein_kinase_ATP_BS"/>
</dbReference>
<evidence type="ECO:0000313" key="12">
    <source>
        <dbReference type="EMBL" id="CDJ37897.1"/>
    </source>
</evidence>
<reference evidence="12" key="2">
    <citation type="submission" date="2013-10" db="EMBL/GenBank/DDBJ databases">
        <authorList>
            <person name="Aslett M."/>
        </authorList>
    </citation>
    <scope>NUCLEOTIDE SEQUENCE [LARGE SCALE GENOMIC DNA]</scope>
    <source>
        <strain evidence="12">Houghton</strain>
    </source>
</reference>
<dbReference type="InterPro" id="IPR000719">
    <property type="entry name" value="Prot_kinase_dom"/>
</dbReference>
<evidence type="ECO:0000256" key="2">
    <source>
        <dbReference type="ARBA" id="ARBA00022527"/>
    </source>
</evidence>
<dbReference type="SUPFAM" id="SSF56112">
    <property type="entry name" value="Protein kinase-like (PK-like)"/>
    <property type="match status" value="1"/>
</dbReference>
<organism evidence="12 13">
    <name type="scientific">Eimeria tenella</name>
    <name type="common">Coccidian parasite</name>
    <dbReference type="NCBI Taxonomy" id="5802"/>
    <lineage>
        <taxon>Eukaryota</taxon>
        <taxon>Sar</taxon>
        <taxon>Alveolata</taxon>
        <taxon>Apicomplexa</taxon>
        <taxon>Conoidasida</taxon>
        <taxon>Coccidia</taxon>
        <taxon>Eucoccidiorida</taxon>
        <taxon>Eimeriorina</taxon>
        <taxon>Eimeriidae</taxon>
        <taxon>Eimeria</taxon>
    </lineage>
</organism>
<keyword evidence="4 9" id="KW-0547">Nucleotide-binding</keyword>
<evidence type="ECO:0000256" key="5">
    <source>
        <dbReference type="ARBA" id="ARBA00022777"/>
    </source>
</evidence>
<dbReference type="Gene3D" id="3.30.200.20">
    <property type="entry name" value="Phosphorylase Kinase, domain 1"/>
    <property type="match status" value="1"/>
</dbReference>
<keyword evidence="2" id="KW-0723">Serine/threonine-protein kinase</keyword>
<dbReference type="PANTHER" id="PTHR24356">
    <property type="entry name" value="SERINE/THREONINE-PROTEIN KINASE"/>
    <property type="match status" value="1"/>
</dbReference>
<dbReference type="InterPro" id="IPR050236">
    <property type="entry name" value="Ser_Thr_kinase_AGC"/>
</dbReference>
<keyword evidence="6 9" id="KW-0067">ATP-binding</keyword>
<dbReference type="PANTHER" id="PTHR24356:SF163">
    <property type="entry name" value="3-PHOSPHOINOSITIDE-DEPENDENT PROTEIN KINASE 1-RELATED"/>
    <property type="match status" value="1"/>
</dbReference>
<keyword evidence="5 12" id="KW-0418">Kinase</keyword>
<feature type="region of interest" description="Disordered" evidence="10">
    <location>
        <begin position="1"/>
        <end position="29"/>
    </location>
</feature>
<gene>
    <name evidence="12" type="ORF">ETH_00001040</name>
</gene>
<dbReference type="InterPro" id="IPR011009">
    <property type="entry name" value="Kinase-like_dom_sf"/>
</dbReference>
<dbReference type="EC" id="2.7.11.1" evidence="1"/>
<dbReference type="OMA" id="VLMERHC"/>
<evidence type="ECO:0000313" key="13">
    <source>
        <dbReference type="Proteomes" id="UP000030747"/>
    </source>
</evidence>
<dbReference type="RefSeq" id="XP_013228735.1">
    <property type="nucleotide sequence ID" value="XM_013373281.1"/>
</dbReference>
<dbReference type="VEuPathDB" id="ToxoDB:ETH2_1411000"/>
<accession>U6KNR0</accession>
<evidence type="ECO:0000256" key="9">
    <source>
        <dbReference type="PROSITE-ProRule" id="PRU10141"/>
    </source>
</evidence>
<dbReference type="EMBL" id="HG673792">
    <property type="protein sequence ID" value="CDJ37897.1"/>
    <property type="molecule type" value="Genomic_DNA"/>
</dbReference>
<evidence type="ECO:0000256" key="1">
    <source>
        <dbReference type="ARBA" id="ARBA00012513"/>
    </source>
</evidence>
<reference evidence="12" key="1">
    <citation type="submission" date="2013-10" db="EMBL/GenBank/DDBJ databases">
        <title>Genomic analysis of the causative agents of coccidiosis in chickens.</title>
        <authorList>
            <person name="Reid A.J."/>
            <person name="Blake D."/>
            <person name="Billington K."/>
            <person name="Browne H."/>
            <person name="Dunn M."/>
            <person name="Hung S."/>
            <person name="Kawahara F."/>
            <person name="Miranda-Saavedra D."/>
            <person name="Mourier T."/>
            <person name="Nagra H."/>
            <person name="Otto T.D."/>
            <person name="Rawlings N."/>
            <person name="Sanchez A."/>
            <person name="Sanders M."/>
            <person name="Subramaniam C."/>
            <person name="Tay Y."/>
            <person name="Dear P."/>
            <person name="Doerig C."/>
            <person name="Gruber A."/>
            <person name="Parkinson J."/>
            <person name="Shirley M."/>
            <person name="Wan K.L."/>
            <person name="Berriman M."/>
            <person name="Tomley F."/>
            <person name="Pain A."/>
        </authorList>
    </citation>
    <scope>NUCLEOTIDE SEQUENCE [LARGE SCALE GENOMIC DNA]</scope>
    <source>
        <strain evidence="12">Houghton</strain>
    </source>
</reference>
<evidence type="ECO:0000256" key="3">
    <source>
        <dbReference type="ARBA" id="ARBA00022679"/>
    </source>
</evidence>
<dbReference type="GeneID" id="25249427"/>
<sequence>MKKGFLTSDDPRCSKIRPPQRQSPKTPDGKYTFDHFELERYLGNGNFSEVFEVTEKGTTNTYALKVFNRSDVMRLNKVADVRMERHAMLRLNEPGHPNVVRLVDTFKDEFRVCFLYQLAEGGELWDHVKFAGILDKQWALTIIAQLVSALEYIHSKNIVHRDLKAENIVLSREGLIKIIDFGSAMDLDHPEVEAPGLGARTPPVAGCLGGGLSRRAIRRPTFQHFVGTPQFMAPEAIKNKDSGKLRDLWSLGCTIYQILTGTPPFGGSTDYFILLRVESGALEFPPDFDPLARDLVERLLVAEPSQRLGAKGFEEIKQHPYFGSCFDLNSNCKSGFNFNYEDKQIKRRLFPPLQELCMRSVLKRFHTLLESAMDRTRQEKYKDDYIKEEKERQQSEQRTHGSCSTEAAGEGKREEEVAAQKRTDSPTGSSSSTNGSSNSTSSSSHSSTSSSSHSSKASSHGGLGEGLLEQLVPLYLLRSARKEESPHLRLLVQRLQYCLESQRQQFNNECRLAEEWDKRHAQKARASETETESEAEEKGAQKAAPQDAKRPTDP</sequence>
<comment type="catalytic activity">
    <reaction evidence="7">
        <text>L-threonyl-[protein] + ATP = O-phospho-L-threonyl-[protein] + ADP + H(+)</text>
        <dbReference type="Rhea" id="RHEA:46608"/>
        <dbReference type="Rhea" id="RHEA-COMP:11060"/>
        <dbReference type="Rhea" id="RHEA-COMP:11605"/>
        <dbReference type="ChEBI" id="CHEBI:15378"/>
        <dbReference type="ChEBI" id="CHEBI:30013"/>
        <dbReference type="ChEBI" id="CHEBI:30616"/>
        <dbReference type="ChEBI" id="CHEBI:61977"/>
        <dbReference type="ChEBI" id="CHEBI:456216"/>
        <dbReference type="EC" id="2.7.11.1"/>
    </reaction>
</comment>
<proteinExistence type="predicted"/>
<dbReference type="PROSITE" id="PS50011">
    <property type="entry name" value="PROTEIN_KINASE_DOM"/>
    <property type="match status" value="1"/>
</dbReference>
<dbReference type="PROSITE" id="PS00108">
    <property type="entry name" value="PROTEIN_KINASE_ST"/>
    <property type="match status" value="1"/>
</dbReference>
<dbReference type="Gene3D" id="1.10.510.10">
    <property type="entry name" value="Transferase(Phosphotransferase) domain 1"/>
    <property type="match status" value="1"/>
</dbReference>
<feature type="region of interest" description="Disordered" evidence="10">
    <location>
        <begin position="517"/>
        <end position="554"/>
    </location>
</feature>
<protein>
    <recommendedName>
        <fullName evidence="1">non-specific serine/threonine protein kinase</fullName>
        <ecNumber evidence="1">2.7.11.1</ecNumber>
    </recommendedName>
</protein>
<comment type="catalytic activity">
    <reaction evidence="8">
        <text>L-seryl-[protein] + ATP = O-phospho-L-seryl-[protein] + ADP + H(+)</text>
        <dbReference type="Rhea" id="RHEA:17989"/>
        <dbReference type="Rhea" id="RHEA-COMP:9863"/>
        <dbReference type="Rhea" id="RHEA-COMP:11604"/>
        <dbReference type="ChEBI" id="CHEBI:15378"/>
        <dbReference type="ChEBI" id="CHEBI:29999"/>
        <dbReference type="ChEBI" id="CHEBI:30616"/>
        <dbReference type="ChEBI" id="CHEBI:83421"/>
        <dbReference type="ChEBI" id="CHEBI:456216"/>
        <dbReference type="EC" id="2.7.11.1"/>
    </reaction>
</comment>
<dbReference type="VEuPathDB" id="ToxoDB:ETH_00001040"/>
<dbReference type="PROSITE" id="PS00107">
    <property type="entry name" value="PROTEIN_KINASE_ATP"/>
    <property type="match status" value="1"/>
</dbReference>
<evidence type="ECO:0000256" key="4">
    <source>
        <dbReference type="ARBA" id="ARBA00022741"/>
    </source>
</evidence>
<dbReference type="AlphaFoldDB" id="U6KNR0"/>
<dbReference type="GO" id="GO:0005524">
    <property type="term" value="F:ATP binding"/>
    <property type="evidence" value="ECO:0007669"/>
    <property type="project" value="UniProtKB-UniRule"/>
</dbReference>
<dbReference type="OrthoDB" id="347657at2759"/>